<dbReference type="PANTHER" id="PTHR30055">
    <property type="entry name" value="HTH-TYPE TRANSCRIPTIONAL REGULATOR RUTR"/>
    <property type="match status" value="1"/>
</dbReference>
<evidence type="ECO:0000256" key="2">
    <source>
        <dbReference type="ARBA" id="ARBA00023125"/>
    </source>
</evidence>
<evidence type="ECO:0000313" key="7">
    <source>
        <dbReference type="EMBL" id="PVM93484.1"/>
    </source>
</evidence>
<dbReference type="EMBL" id="QDKQ01000018">
    <property type="protein sequence ID" value="PVM93484.1"/>
    <property type="molecule type" value="Genomic_DNA"/>
</dbReference>
<dbReference type="Gene3D" id="1.10.357.10">
    <property type="entry name" value="Tetracycline Repressor, domain 2"/>
    <property type="match status" value="1"/>
</dbReference>
<keyword evidence="2 4" id="KW-0238">DNA-binding</keyword>
<dbReference type="GO" id="GO:0000976">
    <property type="term" value="F:transcription cis-regulatory region binding"/>
    <property type="evidence" value="ECO:0007669"/>
    <property type="project" value="TreeGrafter"/>
</dbReference>
<evidence type="ECO:0000256" key="5">
    <source>
        <dbReference type="SAM" id="MobiDB-lite"/>
    </source>
</evidence>
<evidence type="ECO:0000259" key="6">
    <source>
        <dbReference type="PROSITE" id="PS50977"/>
    </source>
</evidence>
<dbReference type="Proteomes" id="UP000245073">
    <property type="component" value="Unassembled WGS sequence"/>
</dbReference>
<accession>A0A2T9KBZ1</accession>
<gene>
    <name evidence="7" type="ORF">DDF67_03470</name>
</gene>
<reference evidence="7 8" key="1">
    <citation type="submission" date="2018-04" db="EMBL/GenBank/DDBJ databases">
        <title>The genome sequence of Caulobacter sp. 744.</title>
        <authorList>
            <person name="Gao J."/>
            <person name="Sun J."/>
        </authorList>
    </citation>
    <scope>NUCLEOTIDE SEQUENCE [LARGE SCALE GENOMIC DNA]</scope>
    <source>
        <strain evidence="7 8">774</strain>
    </source>
</reference>
<dbReference type="PANTHER" id="PTHR30055:SF234">
    <property type="entry name" value="HTH-TYPE TRANSCRIPTIONAL REGULATOR BETI"/>
    <property type="match status" value="1"/>
</dbReference>
<dbReference type="InterPro" id="IPR001647">
    <property type="entry name" value="HTH_TetR"/>
</dbReference>
<feature type="DNA-binding region" description="H-T-H motif" evidence="4">
    <location>
        <begin position="49"/>
        <end position="68"/>
    </location>
</feature>
<keyword evidence="8" id="KW-1185">Reference proteome</keyword>
<comment type="caution">
    <text evidence="7">The sequence shown here is derived from an EMBL/GenBank/DDBJ whole genome shotgun (WGS) entry which is preliminary data.</text>
</comment>
<evidence type="ECO:0000256" key="1">
    <source>
        <dbReference type="ARBA" id="ARBA00023015"/>
    </source>
</evidence>
<keyword evidence="1" id="KW-0805">Transcription regulation</keyword>
<dbReference type="AlphaFoldDB" id="A0A2T9KBZ1"/>
<name>A0A2T9KBZ1_9CAUL</name>
<organism evidence="7 8">
    <name type="scientific">Caulobacter endophyticus</name>
    <dbReference type="NCBI Taxonomy" id="2172652"/>
    <lineage>
        <taxon>Bacteria</taxon>
        <taxon>Pseudomonadati</taxon>
        <taxon>Pseudomonadota</taxon>
        <taxon>Alphaproteobacteria</taxon>
        <taxon>Caulobacterales</taxon>
        <taxon>Caulobacteraceae</taxon>
        <taxon>Caulobacter</taxon>
    </lineage>
</organism>
<proteinExistence type="predicted"/>
<dbReference type="InterPro" id="IPR050109">
    <property type="entry name" value="HTH-type_TetR-like_transc_reg"/>
</dbReference>
<keyword evidence="3" id="KW-0804">Transcription</keyword>
<dbReference type="SUPFAM" id="SSF46689">
    <property type="entry name" value="Homeodomain-like"/>
    <property type="match status" value="1"/>
</dbReference>
<dbReference type="GO" id="GO:0003700">
    <property type="term" value="F:DNA-binding transcription factor activity"/>
    <property type="evidence" value="ECO:0007669"/>
    <property type="project" value="TreeGrafter"/>
</dbReference>
<feature type="domain" description="HTH tetR-type" evidence="6">
    <location>
        <begin position="26"/>
        <end position="86"/>
    </location>
</feature>
<sequence>MSNIAYFPAMPPREDNRPGKRERTKTANRQAILDAARQVFGELGYDGATVRDIIRLTGLASGTFYNYYKSKEEVFDALADDGARRFRPLLRVEFEKATDFASFLRGAMRAYFEFLAAEHETWRVNRPAGETHPQVRATPEVTAVFGEVREAFERVLEREHAPPVDLDYLTAACIAVAREVGDKMLERRPMDTQGATAFAVGLILGGLPALPRP</sequence>
<dbReference type="Pfam" id="PF00440">
    <property type="entry name" value="TetR_N"/>
    <property type="match status" value="1"/>
</dbReference>
<dbReference type="RefSeq" id="WP_109099552.1">
    <property type="nucleotide sequence ID" value="NZ_QDKQ01000018.1"/>
</dbReference>
<dbReference type="OrthoDB" id="7185252at2"/>
<evidence type="ECO:0000313" key="8">
    <source>
        <dbReference type="Proteomes" id="UP000245073"/>
    </source>
</evidence>
<dbReference type="PRINTS" id="PR00455">
    <property type="entry name" value="HTHTETR"/>
</dbReference>
<dbReference type="PROSITE" id="PS50977">
    <property type="entry name" value="HTH_TETR_2"/>
    <property type="match status" value="1"/>
</dbReference>
<feature type="region of interest" description="Disordered" evidence="5">
    <location>
        <begin position="1"/>
        <end position="26"/>
    </location>
</feature>
<evidence type="ECO:0000256" key="4">
    <source>
        <dbReference type="PROSITE-ProRule" id="PRU00335"/>
    </source>
</evidence>
<protein>
    <submittedName>
        <fullName evidence="7">TetR/AcrR family transcriptional regulator</fullName>
    </submittedName>
</protein>
<dbReference type="InterPro" id="IPR009057">
    <property type="entry name" value="Homeodomain-like_sf"/>
</dbReference>
<feature type="compositionally biased region" description="Basic and acidic residues" evidence="5">
    <location>
        <begin position="12"/>
        <end position="25"/>
    </location>
</feature>
<evidence type="ECO:0000256" key="3">
    <source>
        <dbReference type="ARBA" id="ARBA00023163"/>
    </source>
</evidence>